<feature type="region of interest" description="Disordered" evidence="1">
    <location>
        <begin position="1"/>
        <end position="22"/>
    </location>
</feature>
<dbReference type="EMBL" id="JAYMGO010000020">
    <property type="protein sequence ID" value="KAL1254608.1"/>
    <property type="molecule type" value="Genomic_DNA"/>
</dbReference>
<name>A0ABR3LNY9_9TELE</name>
<dbReference type="Proteomes" id="UP001558613">
    <property type="component" value="Unassembled WGS sequence"/>
</dbReference>
<keyword evidence="3" id="KW-1185">Reference proteome</keyword>
<comment type="caution">
    <text evidence="2">The sequence shown here is derived from an EMBL/GenBank/DDBJ whole genome shotgun (WGS) entry which is preliminary data.</text>
</comment>
<protein>
    <submittedName>
        <fullName evidence="2">Uncharacterized protein</fullName>
    </submittedName>
</protein>
<evidence type="ECO:0000313" key="3">
    <source>
        <dbReference type="Proteomes" id="UP001558613"/>
    </source>
</evidence>
<gene>
    <name evidence="2" type="ORF">QQF64_016837</name>
</gene>
<evidence type="ECO:0000256" key="1">
    <source>
        <dbReference type="SAM" id="MobiDB-lite"/>
    </source>
</evidence>
<organism evidence="2 3">
    <name type="scientific">Cirrhinus molitorella</name>
    <name type="common">mud carp</name>
    <dbReference type="NCBI Taxonomy" id="172907"/>
    <lineage>
        <taxon>Eukaryota</taxon>
        <taxon>Metazoa</taxon>
        <taxon>Chordata</taxon>
        <taxon>Craniata</taxon>
        <taxon>Vertebrata</taxon>
        <taxon>Euteleostomi</taxon>
        <taxon>Actinopterygii</taxon>
        <taxon>Neopterygii</taxon>
        <taxon>Teleostei</taxon>
        <taxon>Ostariophysi</taxon>
        <taxon>Cypriniformes</taxon>
        <taxon>Cyprinidae</taxon>
        <taxon>Labeoninae</taxon>
        <taxon>Labeonini</taxon>
        <taxon>Cirrhinus</taxon>
    </lineage>
</organism>
<proteinExistence type="predicted"/>
<accession>A0ABR3LNY9</accession>
<reference evidence="2 3" key="1">
    <citation type="submission" date="2023-09" db="EMBL/GenBank/DDBJ databases">
        <authorList>
            <person name="Wang M."/>
        </authorList>
    </citation>
    <scope>NUCLEOTIDE SEQUENCE [LARGE SCALE GENOMIC DNA]</scope>
    <source>
        <strain evidence="2">GT-2023</strain>
        <tissue evidence="2">Liver</tissue>
    </source>
</reference>
<sequence>MATRSRPFQALSLPYAPPSAPRSSTCWCPLGARASPMPAVQPNQGRDRGERACEITPLSCSHSPRDTLHPLLPFLHRISMAPLGRERRKQETTVGK</sequence>
<evidence type="ECO:0000313" key="2">
    <source>
        <dbReference type="EMBL" id="KAL1254608.1"/>
    </source>
</evidence>